<feature type="compositionally biased region" description="Basic and acidic residues" evidence="10">
    <location>
        <begin position="1"/>
        <end position="11"/>
    </location>
</feature>
<dbReference type="PANTHER" id="PTHR32328:SF0">
    <property type="entry name" value="L-SERYL-TRNA(SEC) SELENIUM TRANSFERASE"/>
    <property type="match status" value="1"/>
</dbReference>
<comment type="subcellular location">
    <subcellularLocation>
        <location evidence="8">Cytoplasm</location>
    </subcellularLocation>
</comment>
<dbReference type="InterPro" id="IPR004534">
    <property type="entry name" value="SelA_trans"/>
</dbReference>
<dbReference type="PANTHER" id="PTHR32328">
    <property type="entry name" value="L-SERYL-TRNA(SEC) SELENIUM TRANSFERASE"/>
    <property type="match status" value="1"/>
</dbReference>
<dbReference type="InterPro" id="IPR018319">
    <property type="entry name" value="SelA-like"/>
</dbReference>
<comment type="cofactor">
    <cofactor evidence="1 8 9">
        <name>pyridoxal 5'-phosphate</name>
        <dbReference type="ChEBI" id="CHEBI:597326"/>
    </cofactor>
</comment>
<dbReference type="HOGENOM" id="CLU_038142_0_0_11"/>
<comment type="pathway">
    <text evidence="8">Aminoacyl-tRNA biosynthesis; selenocysteinyl-tRNA(Sec) biosynthesis; selenocysteinyl-tRNA(Sec) from L-seryl-tRNA(Sec) (bacterial route): step 1/1.</text>
</comment>
<dbReference type="GO" id="GO:0005737">
    <property type="term" value="C:cytoplasm"/>
    <property type="evidence" value="ECO:0007669"/>
    <property type="project" value="UniProtKB-SubCell"/>
</dbReference>
<dbReference type="HAMAP" id="MF_00423">
    <property type="entry name" value="SelA"/>
    <property type="match status" value="1"/>
</dbReference>
<feature type="region of interest" description="Disordered" evidence="10">
    <location>
        <begin position="386"/>
        <end position="421"/>
    </location>
</feature>
<dbReference type="EC" id="2.9.1.1" evidence="8"/>
<keyword evidence="12" id="KW-1185">Reference proteome</keyword>
<evidence type="ECO:0000256" key="1">
    <source>
        <dbReference type="ARBA" id="ARBA00001933"/>
    </source>
</evidence>
<keyword evidence="3 8" id="KW-0808">Transferase</keyword>
<dbReference type="GO" id="GO:0001514">
    <property type="term" value="P:selenocysteine incorporation"/>
    <property type="evidence" value="ECO:0007669"/>
    <property type="project" value="UniProtKB-UniRule"/>
</dbReference>
<feature type="compositionally biased region" description="Basic and acidic residues" evidence="10">
    <location>
        <begin position="407"/>
        <end position="416"/>
    </location>
</feature>
<keyword evidence="4 8" id="KW-0663">Pyridoxal phosphate</keyword>
<name>Q2JFW7_FRACC</name>
<feature type="region of interest" description="Disordered" evidence="10">
    <location>
        <begin position="1"/>
        <end position="47"/>
    </location>
</feature>
<keyword evidence="2 8" id="KW-0963">Cytoplasm</keyword>
<dbReference type="NCBIfam" id="TIGR00474">
    <property type="entry name" value="selA"/>
    <property type="match status" value="1"/>
</dbReference>
<dbReference type="AlphaFoldDB" id="Q2JFW7"/>
<dbReference type="SUPFAM" id="SSF53383">
    <property type="entry name" value="PLP-dependent transferases"/>
    <property type="match status" value="1"/>
</dbReference>
<dbReference type="Gene3D" id="3.40.640.10">
    <property type="entry name" value="Type I PLP-dependent aspartate aminotransferase-like (Major domain)"/>
    <property type="match status" value="1"/>
</dbReference>
<dbReference type="GO" id="GO:0004125">
    <property type="term" value="F:L-seryl-tRNA(Sec) selenium transferase activity"/>
    <property type="evidence" value="ECO:0007669"/>
    <property type="project" value="UniProtKB-UniRule"/>
</dbReference>
<evidence type="ECO:0000313" key="12">
    <source>
        <dbReference type="Proteomes" id="UP000001937"/>
    </source>
</evidence>
<proteinExistence type="inferred from homology"/>
<comment type="function">
    <text evidence="8">Converts seryl-tRNA(Sec) to selenocysteinyl-tRNA(Sec) required for selenoprotein biosynthesis.</text>
</comment>
<dbReference type="EMBL" id="CP000249">
    <property type="protein sequence ID" value="ABD09825.1"/>
    <property type="molecule type" value="Genomic_DNA"/>
</dbReference>
<dbReference type="KEGG" id="fra:Francci3_0439"/>
<dbReference type="UniPathway" id="UPA00906">
    <property type="reaction ID" value="UER00896"/>
</dbReference>
<dbReference type="eggNOG" id="COG1921">
    <property type="taxonomic scope" value="Bacteria"/>
</dbReference>
<gene>
    <name evidence="8" type="primary">selA</name>
    <name evidence="11" type="ordered locus">Francci3_0439</name>
</gene>
<evidence type="ECO:0000256" key="8">
    <source>
        <dbReference type="HAMAP-Rule" id="MF_00423"/>
    </source>
</evidence>
<dbReference type="RefSeq" id="WP_011434903.1">
    <property type="nucleotide sequence ID" value="NC_007777.1"/>
</dbReference>
<evidence type="ECO:0000256" key="5">
    <source>
        <dbReference type="ARBA" id="ARBA00022917"/>
    </source>
</evidence>
<organism evidence="11 12">
    <name type="scientific">Frankia casuarinae (strain DSM 45818 / CECT 9043 / HFP020203 / CcI3)</name>
    <dbReference type="NCBI Taxonomy" id="106370"/>
    <lineage>
        <taxon>Bacteria</taxon>
        <taxon>Bacillati</taxon>
        <taxon>Actinomycetota</taxon>
        <taxon>Actinomycetes</taxon>
        <taxon>Frankiales</taxon>
        <taxon>Frankiaceae</taxon>
        <taxon>Frankia</taxon>
    </lineage>
</organism>
<keyword evidence="6 8" id="KW-0711">Selenium</keyword>
<evidence type="ECO:0000256" key="7">
    <source>
        <dbReference type="ARBA" id="ARBA00044507"/>
    </source>
</evidence>
<comment type="catalytic activity">
    <reaction evidence="8">
        <text>L-seryl-tRNA(Sec) + selenophosphate + H(+) = L-selenocysteinyl-tRNA(Sec) + phosphate</text>
        <dbReference type="Rhea" id="RHEA:22728"/>
        <dbReference type="Rhea" id="RHEA-COMP:9742"/>
        <dbReference type="Rhea" id="RHEA-COMP:9743"/>
        <dbReference type="ChEBI" id="CHEBI:15378"/>
        <dbReference type="ChEBI" id="CHEBI:16144"/>
        <dbReference type="ChEBI" id="CHEBI:43474"/>
        <dbReference type="ChEBI" id="CHEBI:78533"/>
        <dbReference type="ChEBI" id="CHEBI:78573"/>
        <dbReference type="EC" id="2.9.1.1"/>
    </reaction>
</comment>
<dbReference type="InterPro" id="IPR015421">
    <property type="entry name" value="PyrdxlP-dep_Trfase_major"/>
</dbReference>
<evidence type="ECO:0000256" key="9">
    <source>
        <dbReference type="PIRSR" id="PIRSR618319-50"/>
    </source>
</evidence>
<evidence type="ECO:0000256" key="2">
    <source>
        <dbReference type="ARBA" id="ARBA00022490"/>
    </source>
</evidence>
<evidence type="ECO:0000256" key="4">
    <source>
        <dbReference type="ARBA" id="ARBA00022898"/>
    </source>
</evidence>
<dbReference type="OrthoDB" id="9787096at2"/>
<reference evidence="11 12" key="1">
    <citation type="journal article" date="2007" name="Genome Res.">
        <title>Genome characteristics of facultatively symbiotic Frankia sp. strains reflect host range and host plant biogeography.</title>
        <authorList>
            <person name="Normand P."/>
            <person name="Lapierre P."/>
            <person name="Tisa L.S."/>
            <person name="Gogarten J.P."/>
            <person name="Alloisio N."/>
            <person name="Bagnarol E."/>
            <person name="Bassi C.A."/>
            <person name="Berry A.M."/>
            <person name="Bickhart D.M."/>
            <person name="Choisne N."/>
            <person name="Couloux A."/>
            <person name="Cournoyer B."/>
            <person name="Cruveiller S."/>
            <person name="Daubin V."/>
            <person name="Demange N."/>
            <person name="Francino M.P."/>
            <person name="Goltsman E."/>
            <person name="Huang Y."/>
            <person name="Kopp O.R."/>
            <person name="Labarre L."/>
            <person name="Lapidus A."/>
            <person name="Lavire C."/>
            <person name="Marechal J."/>
            <person name="Martinez M."/>
            <person name="Mastronunzio J.E."/>
            <person name="Mullin B.C."/>
            <person name="Niemann J."/>
            <person name="Pujic P."/>
            <person name="Rawnsley T."/>
            <person name="Rouy Z."/>
            <person name="Schenowitz C."/>
            <person name="Sellstedt A."/>
            <person name="Tavares F."/>
            <person name="Tomkins J.P."/>
            <person name="Vallenet D."/>
            <person name="Valverde C."/>
            <person name="Wall L.G."/>
            <person name="Wang Y."/>
            <person name="Medigue C."/>
            <person name="Benson D.R."/>
        </authorList>
    </citation>
    <scope>NUCLEOTIDE SEQUENCE [LARGE SCALE GENOMIC DNA]</scope>
    <source>
        <strain evidence="12">DSM 45818 / CECT 9043 / CcI3</strain>
    </source>
</reference>
<dbReference type="STRING" id="106370.Francci3_0439"/>
<dbReference type="GO" id="GO:0001717">
    <property type="term" value="P:conversion of seryl-tRNAsec to selenocys-tRNAsec"/>
    <property type="evidence" value="ECO:0007669"/>
    <property type="project" value="UniProtKB-UniRule"/>
</dbReference>
<accession>Q2JFW7</accession>
<comment type="similarity">
    <text evidence="7 8">Belongs to the SelA family.</text>
</comment>
<dbReference type="Proteomes" id="UP000001937">
    <property type="component" value="Chromosome"/>
</dbReference>
<feature type="modified residue" description="N6-(pyridoxal phosphate)lysine" evidence="8 9">
    <location>
        <position position="297"/>
    </location>
</feature>
<dbReference type="Pfam" id="PF03841">
    <property type="entry name" value="SelA"/>
    <property type="match status" value="1"/>
</dbReference>
<protein>
    <recommendedName>
        <fullName evidence="8">L-seryl-tRNA(Sec) selenium transferase</fullName>
        <ecNumber evidence="8">2.9.1.1</ecNumber>
    </recommendedName>
    <alternativeName>
        <fullName evidence="8">Selenocysteine synthase</fullName>
        <shortName evidence="8">Sec synthase</shortName>
    </alternativeName>
    <alternativeName>
        <fullName evidence="8">Selenocysteinyl-tRNA(Sec) synthase</fullName>
    </alternativeName>
</protein>
<evidence type="ECO:0000256" key="10">
    <source>
        <dbReference type="SAM" id="MobiDB-lite"/>
    </source>
</evidence>
<evidence type="ECO:0000313" key="11">
    <source>
        <dbReference type="EMBL" id="ABD09825.1"/>
    </source>
</evidence>
<keyword evidence="5 8" id="KW-0648">Protein biosynthesis</keyword>
<dbReference type="Gene3D" id="3.90.1150.180">
    <property type="match status" value="2"/>
</dbReference>
<sequence length="535" mass="54856">MRRFDHRKDGQSRAGSGPILQAPSRGRHPTGHAAVPARSGIPRGGALASPRVIDRTSLFASPAQDSPTTPVATPMTLARAATGLRPVINATGVLLHGGLGRAPLSAAARAALDLAAGTTDLELDLGTGRRGRRGRTALAALAAAVPAAAGVHIVNNNAAGLILAVTALAGRREIVVSRGELVETADGFRLPELLVCTGARLREVGTTNRTTLGDYADAIGPETGLVLHVHPSSYQVVGLTDTPAINDLAALCADFEIPLVGDCGSGLLHPEPLLADEPDVTTWLGFGVNVVTTSADKLLGGPQCGLLLGRADLIDRIRRHPMARAMRVGKLTLAALEATLSHPDSPVRQALHARPERLTTRAETLAAWLRRSGIAASAVASRAVVDGGGGGSSPLPNDAAFRRSGGHRREGARDEDGMAPAGPESGLTIKGFGGFGPELPSAAVALDAVIAAPLRQGEPSVLGRVEQGCCLLDLRTVPVELDPVLAAAVLAAATEAGATTITDAPTEPHIAEDADVMTIESMAIPRATVPGRRAP</sequence>
<evidence type="ECO:0000256" key="3">
    <source>
        <dbReference type="ARBA" id="ARBA00022679"/>
    </source>
</evidence>
<dbReference type="InterPro" id="IPR015424">
    <property type="entry name" value="PyrdxlP-dep_Trfase"/>
</dbReference>
<evidence type="ECO:0000256" key="6">
    <source>
        <dbReference type="ARBA" id="ARBA00023266"/>
    </source>
</evidence>